<evidence type="ECO:0000256" key="4">
    <source>
        <dbReference type="ARBA" id="ARBA00022807"/>
    </source>
</evidence>
<feature type="domain" description="Ubiquitin-like protease family profile" evidence="5">
    <location>
        <begin position="1"/>
        <end position="151"/>
    </location>
</feature>
<comment type="caution">
    <text evidence="8">The sequence shown here is derived from an EMBL/GenBank/DDBJ whole genome shotgun (WGS) entry which is preliminary data.</text>
</comment>
<evidence type="ECO:0000259" key="5">
    <source>
        <dbReference type="PROSITE" id="PS50600"/>
    </source>
</evidence>
<dbReference type="Proteomes" id="UP001558713">
    <property type="component" value="Unassembled WGS sequence"/>
</dbReference>
<dbReference type="Gene3D" id="3.40.395.10">
    <property type="entry name" value="Adenoviral Proteinase, Chain A"/>
    <property type="match status" value="1"/>
</dbReference>
<dbReference type="EMBL" id="JBANAX010000638">
    <property type="protein sequence ID" value="KAL1199592.1"/>
    <property type="molecule type" value="Genomic_DNA"/>
</dbReference>
<accession>A0ABD1C9A2</accession>
<proteinExistence type="inferred from homology"/>
<dbReference type="EMBL" id="JBANAX010000294">
    <property type="protein sequence ID" value="KAL1214991.1"/>
    <property type="molecule type" value="Genomic_DNA"/>
</dbReference>
<keyword evidence="3" id="KW-0378">Hydrolase</keyword>
<dbReference type="InterPro" id="IPR003653">
    <property type="entry name" value="Peptidase_C48_C"/>
</dbReference>
<evidence type="ECO:0000256" key="2">
    <source>
        <dbReference type="ARBA" id="ARBA00022670"/>
    </source>
</evidence>
<evidence type="ECO:0000313" key="8">
    <source>
        <dbReference type="EMBL" id="KAL1226026.1"/>
    </source>
</evidence>
<dbReference type="Pfam" id="PF02902">
    <property type="entry name" value="Peptidase_C48"/>
    <property type="match status" value="1"/>
</dbReference>
<keyword evidence="9" id="KW-1185">Reference proteome</keyword>
<evidence type="ECO:0000313" key="7">
    <source>
        <dbReference type="EMBL" id="KAL1214991.1"/>
    </source>
</evidence>
<organism evidence="8 9">
    <name type="scientific">Cardamine amara subsp. amara</name>
    <dbReference type="NCBI Taxonomy" id="228776"/>
    <lineage>
        <taxon>Eukaryota</taxon>
        <taxon>Viridiplantae</taxon>
        <taxon>Streptophyta</taxon>
        <taxon>Embryophyta</taxon>
        <taxon>Tracheophyta</taxon>
        <taxon>Spermatophyta</taxon>
        <taxon>Magnoliopsida</taxon>
        <taxon>eudicotyledons</taxon>
        <taxon>Gunneridae</taxon>
        <taxon>Pentapetalae</taxon>
        <taxon>rosids</taxon>
        <taxon>malvids</taxon>
        <taxon>Brassicales</taxon>
        <taxon>Brassicaceae</taxon>
        <taxon>Cardamineae</taxon>
        <taxon>Cardamine</taxon>
    </lineage>
</organism>
<gene>
    <name evidence="8" type="ORF">V5N11_008758</name>
    <name evidence="7" type="ORF">V5N11_011507</name>
    <name evidence="6" type="ORF">V5N11_019360</name>
</gene>
<evidence type="ECO:0000256" key="1">
    <source>
        <dbReference type="ARBA" id="ARBA00005234"/>
    </source>
</evidence>
<evidence type="ECO:0000313" key="6">
    <source>
        <dbReference type="EMBL" id="KAL1199592.1"/>
    </source>
</evidence>
<dbReference type="GO" id="GO:0008234">
    <property type="term" value="F:cysteine-type peptidase activity"/>
    <property type="evidence" value="ECO:0007669"/>
    <property type="project" value="UniProtKB-KW"/>
</dbReference>
<sequence length="207" mass="24029">MIRNVFDVATDFPQFEILHKNFLFRDYYVDHFNGVAPIGPATNKKWFIDVDNLYACLFVNENHWVALDINLPAKKIYIYDSIPNLVRDAQMVLQCMFLRRMIPALLSQEIDDEVHKKSYAMLEVRRVKANMPLNEDPRDCGVFALKYIECLALGKPFDGLCDRNIPALRVKLATELFDEVGEDYKHHILQSRRLGKDCVIPHLTDSP</sequence>
<dbReference type="PROSITE" id="PS50600">
    <property type="entry name" value="ULP_PROTEASE"/>
    <property type="match status" value="1"/>
</dbReference>
<dbReference type="SUPFAM" id="SSF54001">
    <property type="entry name" value="Cysteine proteinases"/>
    <property type="match status" value="1"/>
</dbReference>
<dbReference type="PANTHER" id="PTHR12606">
    <property type="entry name" value="SENTRIN/SUMO-SPECIFIC PROTEASE"/>
    <property type="match status" value="1"/>
</dbReference>
<dbReference type="AlphaFoldDB" id="A0ABD1C9A2"/>
<evidence type="ECO:0000256" key="3">
    <source>
        <dbReference type="ARBA" id="ARBA00022801"/>
    </source>
</evidence>
<comment type="similarity">
    <text evidence="1">Belongs to the peptidase C48 family.</text>
</comment>
<dbReference type="GO" id="GO:0006508">
    <property type="term" value="P:proteolysis"/>
    <property type="evidence" value="ECO:0007669"/>
    <property type="project" value="UniProtKB-KW"/>
</dbReference>
<dbReference type="InterPro" id="IPR038765">
    <property type="entry name" value="Papain-like_cys_pep_sf"/>
</dbReference>
<reference evidence="8 9" key="1">
    <citation type="submission" date="2024-04" db="EMBL/GenBank/DDBJ databases">
        <title>Genome assembly C_amara_ONT_v2.</title>
        <authorList>
            <person name="Yant L."/>
            <person name="Moore C."/>
            <person name="Slenker M."/>
        </authorList>
    </citation>
    <scope>NUCLEOTIDE SEQUENCE [LARGE SCALE GENOMIC DNA]</scope>
    <source>
        <tissue evidence="8">Leaf</tissue>
    </source>
</reference>
<dbReference type="EMBL" id="JBANAX010000014">
    <property type="protein sequence ID" value="KAL1226026.1"/>
    <property type="molecule type" value="Genomic_DNA"/>
</dbReference>
<keyword evidence="4" id="KW-0788">Thiol protease</keyword>
<protein>
    <recommendedName>
        <fullName evidence="5">Ubiquitin-like protease family profile domain-containing protein</fullName>
    </recommendedName>
</protein>
<name>A0ABD1C9A2_CARAN</name>
<keyword evidence="2" id="KW-0645">Protease</keyword>
<dbReference type="PANTHER" id="PTHR12606:SF136">
    <property type="entry name" value="ULP1 PROTEASE FAMILY PROTEIN"/>
    <property type="match status" value="1"/>
</dbReference>
<evidence type="ECO:0000313" key="9">
    <source>
        <dbReference type="Proteomes" id="UP001558713"/>
    </source>
</evidence>